<dbReference type="RefSeq" id="WP_187479228.1">
    <property type="nucleotide sequence ID" value="NZ_CP060697.1"/>
</dbReference>
<reference evidence="3 4" key="1">
    <citation type="submission" date="2020-08" db="EMBL/GenBank/DDBJ databases">
        <title>Sphingomonas sp. sand1-3 16S ribosomal RNA gene Genome sequencing and assembly.</title>
        <authorList>
            <person name="Kang M."/>
        </authorList>
    </citation>
    <scope>NUCLEOTIDE SEQUENCE [LARGE SCALE GENOMIC DNA]</scope>
    <source>
        <strain evidence="4">sand1-3</strain>
    </source>
</reference>
<evidence type="ECO:0000259" key="2">
    <source>
        <dbReference type="SMART" id="SM00245"/>
    </source>
</evidence>
<dbReference type="GO" id="GO:0008236">
    <property type="term" value="F:serine-type peptidase activity"/>
    <property type="evidence" value="ECO:0007669"/>
    <property type="project" value="InterPro"/>
</dbReference>
<evidence type="ECO:0000313" key="4">
    <source>
        <dbReference type="Proteomes" id="UP000515861"/>
    </source>
</evidence>
<accession>A0A7G9L0X4</accession>
<protein>
    <submittedName>
        <fullName evidence="3">S41 family peptidase</fullName>
    </submittedName>
</protein>
<dbReference type="PANTHER" id="PTHR11261:SF3">
    <property type="entry name" value="RETINOL-BINDING PROTEIN 3"/>
    <property type="match status" value="1"/>
</dbReference>
<dbReference type="Gene3D" id="3.30.750.44">
    <property type="match status" value="1"/>
</dbReference>
<dbReference type="AlphaFoldDB" id="A0A7G9L0X4"/>
<dbReference type="SUPFAM" id="SSF52096">
    <property type="entry name" value="ClpP/crotonase"/>
    <property type="match status" value="1"/>
</dbReference>
<keyword evidence="4" id="KW-1185">Reference proteome</keyword>
<dbReference type="InterPro" id="IPR029045">
    <property type="entry name" value="ClpP/crotonase-like_dom_sf"/>
</dbReference>
<dbReference type="SMART" id="SM00245">
    <property type="entry name" value="TSPc"/>
    <property type="match status" value="1"/>
</dbReference>
<dbReference type="Proteomes" id="UP000515861">
    <property type="component" value="Chromosome"/>
</dbReference>
<keyword evidence="1" id="KW-0732">Signal</keyword>
<organism evidence="3 4">
    <name type="scientific">Sphingomonas sabuli</name>
    <dbReference type="NCBI Taxonomy" id="2764186"/>
    <lineage>
        <taxon>Bacteria</taxon>
        <taxon>Pseudomonadati</taxon>
        <taxon>Pseudomonadota</taxon>
        <taxon>Alphaproteobacteria</taxon>
        <taxon>Sphingomonadales</taxon>
        <taxon>Sphingomonadaceae</taxon>
        <taxon>Sphingomonas</taxon>
    </lineage>
</organism>
<proteinExistence type="predicted"/>
<name>A0A7G9L0X4_9SPHN</name>
<evidence type="ECO:0000256" key="1">
    <source>
        <dbReference type="SAM" id="SignalP"/>
    </source>
</evidence>
<dbReference type="EMBL" id="CP060697">
    <property type="protein sequence ID" value="QNM82273.1"/>
    <property type="molecule type" value="Genomic_DNA"/>
</dbReference>
<dbReference type="GO" id="GO:0006508">
    <property type="term" value="P:proteolysis"/>
    <property type="evidence" value="ECO:0007669"/>
    <property type="project" value="InterPro"/>
</dbReference>
<dbReference type="Pfam" id="PF03572">
    <property type="entry name" value="Peptidase_S41"/>
    <property type="match status" value="1"/>
</dbReference>
<dbReference type="CDD" id="cd07563">
    <property type="entry name" value="Peptidase_S41_IRBP"/>
    <property type="match status" value="1"/>
</dbReference>
<dbReference type="PANTHER" id="PTHR11261">
    <property type="entry name" value="INTERPHOTORECEPTOR RETINOID-BINDING PROTEIN"/>
    <property type="match status" value="1"/>
</dbReference>
<dbReference type="KEGG" id="ssau:H8M03_09625"/>
<dbReference type="InterPro" id="IPR005151">
    <property type="entry name" value="Tail-specific_protease"/>
</dbReference>
<gene>
    <name evidence="3" type="ORF">H8M03_09625</name>
</gene>
<evidence type="ECO:0000313" key="3">
    <source>
        <dbReference type="EMBL" id="QNM82273.1"/>
    </source>
</evidence>
<feature type="chain" id="PRO_5028971094" evidence="1">
    <location>
        <begin position="21"/>
        <end position="440"/>
    </location>
</feature>
<feature type="domain" description="Tail specific protease" evidence="2">
    <location>
        <begin position="106"/>
        <end position="317"/>
    </location>
</feature>
<dbReference type="Gene3D" id="3.90.226.10">
    <property type="entry name" value="2-enoyl-CoA Hydratase, Chain A, domain 1"/>
    <property type="match status" value="1"/>
</dbReference>
<sequence length="440" mass="46460">MPLRIEIALFVACAAVPLAAQPTATPVAAARPLAAGAPAEIVAEVVRNVRRAYVHPDRVEAIVKQLETSLASGRYATDSQLVLSERMSADLKASSGNDGHMYISYKPDEAAAMMRPREGSGPPGGAFFDEAMVASNFGITELKVLPGNVRYMNISQWMWNETGQAKAAYEDAMRFLRAGNAMVIDLRNNGGGAAQPVQFVASHFLDPGVKMITFREGPTEVVEAKSAAVPGGRITGKPLYVLVGPRSASASEEFAAHVKNFKLGTLVGETTAGAGNPNSLFAVPHGFVLSLSTGLAIHAVTGTGWEGDGIAPDRRTDLVSALDVAHLDALKTALPSVGPGQRRSIEWAMEALSAETAAPPAAAMLRNFAGRYDGDRQVTERGGALYYRRADTPEQLLVPLGGNRFAIGEKFGPRVEFDAASGLILSSPTSPPRPFARVPA</sequence>
<feature type="signal peptide" evidence="1">
    <location>
        <begin position="1"/>
        <end position="20"/>
    </location>
</feature>